<keyword evidence="6 16" id="KW-0235">DNA replication</keyword>
<dbReference type="GO" id="GO:0006261">
    <property type="term" value="P:DNA-templated DNA replication"/>
    <property type="evidence" value="ECO:0007669"/>
    <property type="project" value="UniProtKB-UniRule"/>
</dbReference>
<dbReference type="InterPro" id="IPR012337">
    <property type="entry name" value="RNaseH-like_sf"/>
</dbReference>
<dbReference type="InterPro" id="IPR002298">
    <property type="entry name" value="DNA_polymerase_A"/>
</dbReference>
<comment type="catalytic activity">
    <reaction evidence="14 16">
        <text>DNA(n) + a 2'-deoxyribonucleoside 5'-triphosphate = DNA(n+1) + diphosphate</text>
        <dbReference type="Rhea" id="RHEA:22508"/>
        <dbReference type="Rhea" id="RHEA-COMP:17339"/>
        <dbReference type="Rhea" id="RHEA-COMP:17340"/>
        <dbReference type="ChEBI" id="CHEBI:33019"/>
        <dbReference type="ChEBI" id="CHEBI:61560"/>
        <dbReference type="ChEBI" id="CHEBI:173112"/>
        <dbReference type="EC" id="2.7.7.7"/>
    </reaction>
</comment>
<feature type="domain" description="3'-5' exonuclease" evidence="17">
    <location>
        <begin position="295"/>
        <end position="480"/>
    </location>
</feature>
<dbReference type="FunFam" id="1.10.150.20:FF:000002">
    <property type="entry name" value="DNA polymerase I"/>
    <property type="match status" value="1"/>
</dbReference>
<dbReference type="GO" id="GO:0008409">
    <property type="term" value="F:5'-3' exonuclease activity"/>
    <property type="evidence" value="ECO:0007669"/>
    <property type="project" value="UniProtKB-UniRule"/>
</dbReference>
<reference evidence="20 21" key="1">
    <citation type="submission" date="2019-02" db="EMBL/GenBank/DDBJ databases">
        <title>Deep-cultivation of Planctomycetes and their phenomic and genomic characterization uncovers novel biology.</title>
        <authorList>
            <person name="Wiegand S."/>
            <person name="Jogler M."/>
            <person name="Boedeker C."/>
            <person name="Pinto D."/>
            <person name="Vollmers J."/>
            <person name="Rivas-Marin E."/>
            <person name="Kohn T."/>
            <person name="Peeters S.H."/>
            <person name="Heuer A."/>
            <person name="Rast P."/>
            <person name="Oberbeckmann S."/>
            <person name="Bunk B."/>
            <person name="Jeske O."/>
            <person name="Meyerdierks A."/>
            <person name="Storesund J.E."/>
            <person name="Kallscheuer N."/>
            <person name="Luecker S."/>
            <person name="Lage O.M."/>
            <person name="Pohl T."/>
            <person name="Merkel B.J."/>
            <person name="Hornburger P."/>
            <person name="Mueller R.-W."/>
            <person name="Bruemmer F."/>
            <person name="Labrenz M."/>
            <person name="Spormann A.M."/>
            <person name="Op den Camp H."/>
            <person name="Overmann J."/>
            <person name="Amann R."/>
            <person name="Jetten M.S.M."/>
            <person name="Mascher T."/>
            <person name="Medema M.H."/>
            <person name="Devos D.P."/>
            <person name="Kaster A.-K."/>
            <person name="Ovreas L."/>
            <person name="Rohde M."/>
            <person name="Galperin M.Y."/>
            <person name="Jogler C."/>
        </authorList>
    </citation>
    <scope>NUCLEOTIDE SEQUENCE [LARGE SCALE GENOMIC DNA]</scope>
    <source>
        <strain evidence="20 21">Pan216</strain>
    </source>
</reference>
<dbReference type="RefSeq" id="WP_145261574.1">
    <property type="nucleotide sequence ID" value="NZ_CP036279.1"/>
</dbReference>
<dbReference type="CDD" id="cd06139">
    <property type="entry name" value="DNA_polA_I_Ecoli_like_exo"/>
    <property type="match status" value="1"/>
</dbReference>
<evidence type="ECO:0000256" key="13">
    <source>
        <dbReference type="ARBA" id="ARBA00023204"/>
    </source>
</evidence>
<keyword evidence="7" id="KW-0540">Nuclease</keyword>
<evidence type="ECO:0000259" key="18">
    <source>
        <dbReference type="SMART" id="SM00475"/>
    </source>
</evidence>
<dbReference type="NCBIfam" id="TIGR00593">
    <property type="entry name" value="pola"/>
    <property type="match status" value="1"/>
</dbReference>
<accession>A0A518BA18</accession>
<dbReference type="FunFam" id="1.10.150.20:FF:000003">
    <property type="entry name" value="DNA polymerase I"/>
    <property type="match status" value="1"/>
</dbReference>
<dbReference type="PANTHER" id="PTHR10133:SF27">
    <property type="entry name" value="DNA POLYMERASE NU"/>
    <property type="match status" value="1"/>
</dbReference>
<dbReference type="CDD" id="cd09859">
    <property type="entry name" value="PIN_53EXO"/>
    <property type="match status" value="1"/>
</dbReference>
<evidence type="ECO:0000313" key="21">
    <source>
        <dbReference type="Proteomes" id="UP000317093"/>
    </source>
</evidence>
<dbReference type="Pfam" id="PF01612">
    <property type="entry name" value="DNA_pol_A_exo1"/>
    <property type="match status" value="1"/>
</dbReference>
<comment type="similarity">
    <text evidence="1 16">Belongs to the DNA polymerase type-A family.</text>
</comment>
<evidence type="ECO:0000256" key="6">
    <source>
        <dbReference type="ARBA" id="ARBA00022705"/>
    </source>
</evidence>
<evidence type="ECO:0000256" key="16">
    <source>
        <dbReference type="RuleBase" id="RU004460"/>
    </source>
</evidence>
<dbReference type="InterPro" id="IPR020046">
    <property type="entry name" value="5-3_exonucl_a-hlix_arch_N"/>
</dbReference>
<keyword evidence="12 16" id="KW-0238">DNA-binding</keyword>
<dbReference type="CDD" id="cd08637">
    <property type="entry name" value="DNA_pol_A_pol_I_C"/>
    <property type="match status" value="1"/>
</dbReference>
<name>A0A518BA18_9BACT</name>
<evidence type="ECO:0000256" key="8">
    <source>
        <dbReference type="ARBA" id="ARBA00022763"/>
    </source>
</evidence>
<evidence type="ECO:0000256" key="4">
    <source>
        <dbReference type="ARBA" id="ARBA00022679"/>
    </source>
</evidence>
<dbReference type="CDD" id="cd09898">
    <property type="entry name" value="H3TH_53EXO"/>
    <property type="match status" value="1"/>
</dbReference>
<dbReference type="SMART" id="SM00474">
    <property type="entry name" value="35EXOc"/>
    <property type="match status" value="1"/>
</dbReference>
<dbReference type="SMART" id="SM00279">
    <property type="entry name" value="HhH2"/>
    <property type="match status" value="1"/>
</dbReference>
<dbReference type="SUPFAM" id="SSF53098">
    <property type="entry name" value="Ribonuclease H-like"/>
    <property type="match status" value="1"/>
</dbReference>
<evidence type="ECO:0000256" key="3">
    <source>
        <dbReference type="ARBA" id="ARBA00020311"/>
    </source>
</evidence>
<comment type="function">
    <text evidence="16">In addition to polymerase activity, this DNA polymerase exhibits 3'-5' and 5'-3' exonuclease activity.</text>
</comment>
<dbReference type="Gene3D" id="1.20.1060.10">
    <property type="entry name" value="Taq DNA Polymerase, Chain T, domain 4"/>
    <property type="match status" value="1"/>
</dbReference>
<protein>
    <recommendedName>
        <fullName evidence="3 15">DNA polymerase I</fullName>
        <ecNumber evidence="2 15">2.7.7.7</ecNumber>
    </recommendedName>
</protein>
<organism evidence="20 21">
    <name type="scientific">Kolteria novifilia</name>
    <dbReference type="NCBI Taxonomy" id="2527975"/>
    <lineage>
        <taxon>Bacteria</taxon>
        <taxon>Pseudomonadati</taxon>
        <taxon>Planctomycetota</taxon>
        <taxon>Planctomycetia</taxon>
        <taxon>Kolteriales</taxon>
        <taxon>Kolteriaceae</taxon>
        <taxon>Kolteria</taxon>
    </lineage>
</organism>
<dbReference type="SUPFAM" id="SSF88723">
    <property type="entry name" value="PIN domain-like"/>
    <property type="match status" value="1"/>
</dbReference>
<dbReference type="SMART" id="SM00482">
    <property type="entry name" value="POLAc"/>
    <property type="match status" value="1"/>
</dbReference>
<feature type="domain" description="5'-3' exonuclease" evidence="18">
    <location>
        <begin position="3"/>
        <end position="258"/>
    </location>
</feature>
<keyword evidence="9 16" id="KW-0378">Hydrolase</keyword>
<dbReference type="GO" id="GO:0008408">
    <property type="term" value="F:3'-5' exonuclease activity"/>
    <property type="evidence" value="ECO:0007669"/>
    <property type="project" value="UniProtKB-UniRule"/>
</dbReference>
<evidence type="ECO:0000256" key="11">
    <source>
        <dbReference type="ARBA" id="ARBA00022932"/>
    </source>
</evidence>
<dbReference type="PANTHER" id="PTHR10133">
    <property type="entry name" value="DNA POLYMERASE I"/>
    <property type="match status" value="1"/>
</dbReference>
<keyword evidence="11 16" id="KW-0239">DNA-directed DNA polymerase</keyword>
<evidence type="ECO:0000256" key="14">
    <source>
        <dbReference type="ARBA" id="ARBA00049244"/>
    </source>
</evidence>
<dbReference type="InterPro" id="IPR002562">
    <property type="entry name" value="3'-5'_exonuclease_dom"/>
</dbReference>
<dbReference type="OrthoDB" id="9806424at2"/>
<dbReference type="Pfam" id="PF01367">
    <property type="entry name" value="5_3_exonuc"/>
    <property type="match status" value="1"/>
</dbReference>
<keyword evidence="8 16" id="KW-0227">DNA damage</keyword>
<dbReference type="InterPro" id="IPR043502">
    <property type="entry name" value="DNA/RNA_pol_sf"/>
</dbReference>
<evidence type="ECO:0000313" key="20">
    <source>
        <dbReference type="EMBL" id="QDU63819.1"/>
    </source>
</evidence>
<dbReference type="GO" id="GO:0006302">
    <property type="term" value="P:double-strand break repair"/>
    <property type="evidence" value="ECO:0007669"/>
    <property type="project" value="TreeGrafter"/>
</dbReference>
<dbReference type="AlphaFoldDB" id="A0A518BA18"/>
<dbReference type="Gene3D" id="1.10.150.20">
    <property type="entry name" value="5' to 3' exonuclease, C-terminal subdomain"/>
    <property type="match status" value="2"/>
</dbReference>
<dbReference type="InterPro" id="IPR036279">
    <property type="entry name" value="5-3_exonuclease_C_sf"/>
</dbReference>
<evidence type="ECO:0000259" key="17">
    <source>
        <dbReference type="SMART" id="SM00474"/>
    </source>
</evidence>
<dbReference type="PROSITE" id="PS00447">
    <property type="entry name" value="DNA_POLYMERASE_A"/>
    <property type="match status" value="1"/>
</dbReference>
<dbReference type="KEGG" id="knv:Pan216_47000"/>
<dbReference type="InterPro" id="IPR018320">
    <property type="entry name" value="DNA_polymerase_1"/>
</dbReference>
<gene>
    <name evidence="16 20" type="primary">polA</name>
    <name evidence="20" type="ORF">Pan216_47000</name>
</gene>
<dbReference type="Pfam" id="PF00476">
    <property type="entry name" value="DNA_pol_A"/>
    <property type="match status" value="1"/>
</dbReference>
<dbReference type="InterPro" id="IPR001098">
    <property type="entry name" value="DNA-dir_DNA_pol_A_palm_dom"/>
</dbReference>
<evidence type="ECO:0000256" key="10">
    <source>
        <dbReference type="ARBA" id="ARBA00022839"/>
    </source>
</evidence>
<dbReference type="InterPro" id="IPR020045">
    <property type="entry name" value="DNA_polI_H3TH"/>
</dbReference>
<evidence type="ECO:0000256" key="9">
    <source>
        <dbReference type="ARBA" id="ARBA00022801"/>
    </source>
</evidence>
<dbReference type="InterPro" id="IPR002421">
    <property type="entry name" value="5-3_exonuclease"/>
</dbReference>
<keyword evidence="10 16" id="KW-0269">Exonuclease</keyword>
<dbReference type="InterPro" id="IPR029060">
    <property type="entry name" value="PIN-like_dom_sf"/>
</dbReference>
<evidence type="ECO:0000256" key="1">
    <source>
        <dbReference type="ARBA" id="ARBA00007705"/>
    </source>
</evidence>
<dbReference type="EMBL" id="CP036279">
    <property type="protein sequence ID" value="QDU63819.1"/>
    <property type="molecule type" value="Genomic_DNA"/>
</dbReference>
<evidence type="ECO:0000256" key="5">
    <source>
        <dbReference type="ARBA" id="ARBA00022695"/>
    </source>
</evidence>
<keyword evidence="4 16" id="KW-0808">Transferase</keyword>
<keyword evidence="5 16" id="KW-0548">Nucleotidyltransferase</keyword>
<evidence type="ECO:0000259" key="19">
    <source>
        <dbReference type="SMART" id="SM00482"/>
    </source>
</evidence>
<dbReference type="InterPro" id="IPR019760">
    <property type="entry name" value="DNA-dir_DNA_pol_A_CS"/>
</dbReference>
<evidence type="ECO:0000256" key="2">
    <source>
        <dbReference type="ARBA" id="ARBA00012417"/>
    </source>
</evidence>
<dbReference type="InterPro" id="IPR008918">
    <property type="entry name" value="HhH2"/>
</dbReference>
<evidence type="ECO:0000256" key="7">
    <source>
        <dbReference type="ARBA" id="ARBA00022722"/>
    </source>
</evidence>
<dbReference type="SUPFAM" id="SSF56672">
    <property type="entry name" value="DNA/RNA polymerases"/>
    <property type="match status" value="1"/>
</dbReference>
<feature type="domain" description="DNA-directed DNA polymerase family A palm" evidence="19">
    <location>
        <begin position="647"/>
        <end position="854"/>
    </location>
</feature>
<dbReference type="NCBIfam" id="NF004397">
    <property type="entry name" value="PRK05755.1"/>
    <property type="match status" value="1"/>
</dbReference>
<dbReference type="SUPFAM" id="SSF47807">
    <property type="entry name" value="5' to 3' exonuclease, C-terminal subdomain"/>
    <property type="match status" value="1"/>
</dbReference>
<dbReference type="Gene3D" id="3.40.50.1010">
    <property type="entry name" value="5'-nuclease"/>
    <property type="match status" value="1"/>
</dbReference>
<dbReference type="SMART" id="SM00475">
    <property type="entry name" value="53EXOc"/>
    <property type="match status" value="1"/>
</dbReference>
<evidence type="ECO:0000256" key="15">
    <source>
        <dbReference type="NCBIfam" id="TIGR00593"/>
    </source>
</evidence>
<dbReference type="FunFam" id="1.20.1060.10:FF:000001">
    <property type="entry name" value="DNA polymerase I"/>
    <property type="match status" value="1"/>
</dbReference>
<dbReference type="GO" id="GO:0003887">
    <property type="term" value="F:DNA-directed DNA polymerase activity"/>
    <property type="evidence" value="ECO:0007669"/>
    <property type="project" value="UniProtKB-UniRule"/>
</dbReference>
<dbReference type="EC" id="2.7.7.7" evidence="2 15"/>
<keyword evidence="21" id="KW-1185">Reference proteome</keyword>
<sequence length="900" mass="100725">MAERLYIVDAHSLIYQVFHAISDMTAPDGTPTNAVFGFVRDIQFLRKEKNPDYLVCAFDASGETFRHEIYTDYKANRSEMPTDLRPQIGVIREVLGAYGIPVLSEKGLEADDFLASVAVQAAGKQIEVFICTADKDARQLISDHAFLYDLRRHRTLDRDALEKDWGVRPEQVVDYQAMVGDSTDNVPGIAGVGPKTASQLLQKYGTLDAIFEHLDEIPQKGVRLKLAKGKQSALLSRELVRLKTDIPLPDDWSQWRLTEPDHEALLDLFAKCGFHRFADDIRAEKPTVDTWEANYVAVTRESELAGLLKRLAEATRFSFDLETTSVTPTEAEIVGYAIAFDSGEAFYVAVRGPEGDTELDPDDVLERMRPILENPEIQKVGQNLKYDMIVLMAADVALRGVAFDTMIASYLLEPGERNHNLDELSQRYLNHTTIKISELIGKGKSQKSMLEVPVGEVAPYAGEDADVALRLTEILEPRLGEEKLEKLYTDLECPLIDVLATMEHHGIAIDASRLEQLSEEFASRIETIRAQAFEASDEEFNLDSPLQLRRILFEKLGLPVVKRTKTGPSTDEEVLETLAEKHPLCALIVEYRGLAKLKSTYVDALPQMRHPQTGRVHCSFNQTVAATGRLSSSDPNLQNIPIRTEDGRKIRQAFVPGAKEQALLSADYSQIELRLLADFSEDENLIRAFAEDQDIHAVVAAQIESVSLEDVTKEMRRRAKAVNFGIMYGQSPYGLAKQLKIDQEEAAEFIDAYFDRYPTIETFMTGVLEFARQNGYVTTILGRRRPINGIKRTTGRSRNLPERTAINTVIQGSAADLIKRAMLSIHRRLESEDFGARLLLQIHDELLFEVDADRVDPLAAMVNEEMSQALQLKGVPLKVDIGVGPNWLDLEPIGEVVGLS</sequence>
<dbReference type="Pfam" id="PF02739">
    <property type="entry name" value="5_3_exonuc_N"/>
    <property type="match status" value="1"/>
</dbReference>
<dbReference type="Gene3D" id="3.30.420.10">
    <property type="entry name" value="Ribonuclease H-like superfamily/Ribonuclease H"/>
    <property type="match status" value="1"/>
</dbReference>
<dbReference type="PRINTS" id="PR00868">
    <property type="entry name" value="DNAPOLI"/>
</dbReference>
<evidence type="ECO:0000256" key="12">
    <source>
        <dbReference type="ARBA" id="ARBA00023125"/>
    </source>
</evidence>
<keyword evidence="13 16" id="KW-0234">DNA repair</keyword>
<dbReference type="Gene3D" id="3.30.70.370">
    <property type="match status" value="1"/>
</dbReference>
<dbReference type="GO" id="GO:0003677">
    <property type="term" value="F:DNA binding"/>
    <property type="evidence" value="ECO:0007669"/>
    <property type="project" value="UniProtKB-UniRule"/>
</dbReference>
<dbReference type="Proteomes" id="UP000317093">
    <property type="component" value="Chromosome"/>
</dbReference>
<proteinExistence type="inferred from homology"/>
<dbReference type="InterPro" id="IPR036397">
    <property type="entry name" value="RNaseH_sf"/>
</dbReference>